<evidence type="ECO:0000313" key="3">
    <source>
        <dbReference type="EMBL" id="EAU89046.2"/>
    </source>
</evidence>
<dbReference type="KEGG" id="cci:CC1G_10015"/>
<dbReference type="AlphaFoldDB" id="A8NDL4"/>
<comment type="caution">
    <text evidence="3">The sequence shown here is derived from an EMBL/GenBank/DDBJ whole genome shotgun (WGS) entry which is preliminary data.</text>
</comment>
<accession>A8NDL4</accession>
<protein>
    <submittedName>
        <fullName evidence="3">Uncharacterized protein</fullName>
    </submittedName>
</protein>
<keyword evidence="2" id="KW-0472">Membrane</keyword>
<evidence type="ECO:0000256" key="1">
    <source>
        <dbReference type="SAM" id="MobiDB-lite"/>
    </source>
</evidence>
<dbReference type="Proteomes" id="UP000001861">
    <property type="component" value="Unassembled WGS sequence"/>
</dbReference>
<feature type="transmembrane region" description="Helical" evidence="2">
    <location>
        <begin position="41"/>
        <end position="74"/>
    </location>
</feature>
<dbReference type="RefSeq" id="XP_001832801.2">
    <property type="nucleotide sequence ID" value="XM_001832749.2"/>
</dbReference>
<evidence type="ECO:0000313" key="4">
    <source>
        <dbReference type="Proteomes" id="UP000001861"/>
    </source>
</evidence>
<proteinExistence type="predicted"/>
<sequence length="186" mass="20977">MEGRNRLLSRLCAQFKFELKNFEPTVSVLCNSPLGLNRPLGIYLAAQFIISYSLTFFLEAWYFRSIVFLALIVYRIHTSEYRNLKSALLATLRNNGISYVLLMITSKALRVQSSQHDSSEKRLKQNSIPATPSQRSPLLSPRYASAMASRGHRNIRHGRYNRALATIHQKAGVPSPSPSEIAKAIP</sequence>
<feature type="compositionally biased region" description="Polar residues" evidence="1">
    <location>
        <begin position="125"/>
        <end position="137"/>
    </location>
</feature>
<feature type="region of interest" description="Disordered" evidence="1">
    <location>
        <begin position="167"/>
        <end position="186"/>
    </location>
</feature>
<organism evidence="3 4">
    <name type="scientific">Coprinopsis cinerea (strain Okayama-7 / 130 / ATCC MYA-4618 / FGSC 9003)</name>
    <name type="common">Inky cap fungus</name>
    <name type="synonym">Hormographiella aspergillata</name>
    <dbReference type="NCBI Taxonomy" id="240176"/>
    <lineage>
        <taxon>Eukaryota</taxon>
        <taxon>Fungi</taxon>
        <taxon>Dikarya</taxon>
        <taxon>Basidiomycota</taxon>
        <taxon>Agaricomycotina</taxon>
        <taxon>Agaricomycetes</taxon>
        <taxon>Agaricomycetidae</taxon>
        <taxon>Agaricales</taxon>
        <taxon>Agaricineae</taxon>
        <taxon>Psathyrellaceae</taxon>
        <taxon>Coprinopsis</taxon>
    </lineage>
</organism>
<feature type="region of interest" description="Disordered" evidence="1">
    <location>
        <begin position="115"/>
        <end position="138"/>
    </location>
</feature>
<keyword evidence="4" id="KW-1185">Reference proteome</keyword>
<keyword evidence="2" id="KW-0812">Transmembrane</keyword>
<dbReference type="VEuPathDB" id="FungiDB:CC1G_10015"/>
<reference evidence="3 4" key="1">
    <citation type="journal article" date="2010" name="Proc. Natl. Acad. Sci. U.S.A.">
        <title>Insights into evolution of multicellular fungi from the assembled chromosomes of the mushroom Coprinopsis cinerea (Coprinus cinereus).</title>
        <authorList>
            <person name="Stajich J.E."/>
            <person name="Wilke S.K."/>
            <person name="Ahren D."/>
            <person name="Au C.H."/>
            <person name="Birren B.W."/>
            <person name="Borodovsky M."/>
            <person name="Burns C."/>
            <person name="Canback B."/>
            <person name="Casselton L.A."/>
            <person name="Cheng C.K."/>
            <person name="Deng J."/>
            <person name="Dietrich F.S."/>
            <person name="Fargo D.C."/>
            <person name="Farman M.L."/>
            <person name="Gathman A.C."/>
            <person name="Goldberg J."/>
            <person name="Guigo R."/>
            <person name="Hoegger P.J."/>
            <person name="Hooker J.B."/>
            <person name="Huggins A."/>
            <person name="James T.Y."/>
            <person name="Kamada T."/>
            <person name="Kilaru S."/>
            <person name="Kodira C."/>
            <person name="Kues U."/>
            <person name="Kupfer D."/>
            <person name="Kwan H.S."/>
            <person name="Lomsadze A."/>
            <person name="Li W."/>
            <person name="Lilly W.W."/>
            <person name="Ma L.J."/>
            <person name="Mackey A.J."/>
            <person name="Manning G."/>
            <person name="Martin F."/>
            <person name="Muraguchi H."/>
            <person name="Natvig D.O."/>
            <person name="Palmerini H."/>
            <person name="Ramesh M.A."/>
            <person name="Rehmeyer C.J."/>
            <person name="Roe B.A."/>
            <person name="Shenoy N."/>
            <person name="Stanke M."/>
            <person name="Ter-Hovhannisyan V."/>
            <person name="Tunlid A."/>
            <person name="Velagapudi R."/>
            <person name="Vision T.J."/>
            <person name="Zeng Q."/>
            <person name="Zolan M.E."/>
            <person name="Pukkila P.J."/>
        </authorList>
    </citation>
    <scope>NUCLEOTIDE SEQUENCE [LARGE SCALE GENOMIC DNA]</scope>
    <source>
        <strain evidence="4">Okayama-7 / 130 / ATCC MYA-4618 / FGSC 9003</strain>
    </source>
</reference>
<dbReference type="InParanoid" id="A8NDL4"/>
<dbReference type="GeneID" id="6009291"/>
<gene>
    <name evidence="3" type="ORF">CC1G_10015</name>
</gene>
<dbReference type="HOGENOM" id="CLU_1454325_0_0_1"/>
<evidence type="ECO:0000256" key="2">
    <source>
        <dbReference type="SAM" id="Phobius"/>
    </source>
</evidence>
<name>A8NDL4_COPC7</name>
<dbReference type="EMBL" id="AACS02000009">
    <property type="protein sequence ID" value="EAU89046.2"/>
    <property type="molecule type" value="Genomic_DNA"/>
</dbReference>
<keyword evidence="2" id="KW-1133">Transmembrane helix</keyword>